<organism evidence="4 5">
    <name type="scientific">Fusarium austroamericanum</name>
    <dbReference type="NCBI Taxonomy" id="282268"/>
    <lineage>
        <taxon>Eukaryota</taxon>
        <taxon>Fungi</taxon>
        <taxon>Dikarya</taxon>
        <taxon>Ascomycota</taxon>
        <taxon>Pezizomycotina</taxon>
        <taxon>Sordariomycetes</taxon>
        <taxon>Hypocreomycetidae</taxon>
        <taxon>Hypocreales</taxon>
        <taxon>Nectriaceae</taxon>
        <taxon>Fusarium</taxon>
    </lineage>
</organism>
<dbReference type="Proteomes" id="UP000537989">
    <property type="component" value="Unassembled WGS sequence"/>
</dbReference>
<reference evidence="4 5" key="1">
    <citation type="submission" date="2020-02" db="EMBL/GenBank/DDBJ databases">
        <title>Identification and distribution of gene clusters putatively required for synthesis of sphingolipid metabolism inhibitors in phylogenetically diverse species of the filamentous fungus Fusarium.</title>
        <authorList>
            <person name="Kim H.-S."/>
            <person name="Busman M."/>
            <person name="Brown D.W."/>
            <person name="Divon H."/>
            <person name="Uhlig S."/>
            <person name="Proctor R.H."/>
        </authorList>
    </citation>
    <scope>NUCLEOTIDE SEQUENCE [LARGE SCALE GENOMIC DNA]</scope>
    <source>
        <strain evidence="4 5">NRRL 2903</strain>
    </source>
</reference>
<name>A0AAN6HI69_FUSAU</name>
<dbReference type="SMART" id="SM00248">
    <property type="entry name" value="ANK"/>
    <property type="match status" value="6"/>
</dbReference>
<gene>
    <name evidence="4" type="ORF">FAUST_3043</name>
</gene>
<keyword evidence="2 3" id="KW-0040">ANK repeat</keyword>
<evidence type="ECO:0000256" key="1">
    <source>
        <dbReference type="ARBA" id="ARBA00022737"/>
    </source>
</evidence>
<dbReference type="Pfam" id="PF12796">
    <property type="entry name" value="Ank_2"/>
    <property type="match status" value="2"/>
</dbReference>
<dbReference type="EMBL" id="JAAMOD010000067">
    <property type="protein sequence ID" value="KAF5242970.1"/>
    <property type="molecule type" value="Genomic_DNA"/>
</dbReference>
<dbReference type="GO" id="GO:0005737">
    <property type="term" value="C:cytoplasm"/>
    <property type="evidence" value="ECO:0007669"/>
    <property type="project" value="TreeGrafter"/>
</dbReference>
<dbReference type="AlphaFoldDB" id="A0AAN6HI69"/>
<accession>A0AAN6HI69</accession>
<dbReference type="PANTHER" id="PTHR24198:SF165">
    <property type="entry name" value="ANKYRIN REPEAT-CONTAINING PROTEIN-RELATED"/>
    <property type="match status" value="1"/>
</dbReference>
<protein>
    <recommendedName>
        <fullName evidence="6">Ankyrin</fullName>
    </recommendedName>
</protein>
<feature type="repeat" description="ANK" evidence="3">
    <location>
        <begin position="399"/>
        <end position="431"/>
    </location>
</feature>
<comment type="caution">
    <text evidence="4">The sequence shown here is derived from an EMBL/GenBank/DDBJ whole genome shotgun (WGS) entry which is preliminary data.</text>
</comment>
<feature type="repeat" description="ANK" evidence="3">
    <location>
        <begin position="470"/>
        <end position="502"/>
    </location>
</feature>
<dbReference type="InterPro" id="IPR002110">
    <property type="entry name" value="Ankyrin_rpt"/>
</dbReference>
<dbReference type="InterPro" id="IPR036770">
    <property type="entry name" value="Ankyrin_rpt-contain_sf"/>
</dbReference>
<evidence type="ECO:0000313" key="4">
    <source>
        <dbReference type="EMBL" id="KAF5242970.1"/>
    </source>
</evidence>
<dbReference type="PROSITE" id="PS50088">
    <property type="entry name" value="ANK_REPEAT"/>
    <property type="match status" value="3"/>
</dbReference>
<keyword evidence="5" id="KW-1185">Reference proteome</keyword>
<sequence>MQAQQQTDPTMPAQRLLGPTEHPLVSLAVEELEDILNELNKIVEKYSNYRKANDPKRYIDKMKWFSEATKIDELRERSQAIKSNLHMAITFRVSSMVDHGNIRQEVLFHRVTQQLTHYTNQSQHINQALPGVPETSSSAYSSFVVAQKHCNRGVEDSGVVLSPSLSRTETVGRSMPLTTVTRQEESFVNVATIQSQSTHHPSILQEHIREGYRYFPDDKNESGDTLLERAIHNRSWETVRILLGLWESLLAQQGLPRTVGCYFRLMYSNSEPQSDSMGLVMEKFSSYIPEWNEIYSNDIHLEAMYPERTREGMSKTIREQPWAIDDWDDVGYSPIHYAVVEGNLEAVDILIKAKANINQHCCSGHTPIIYATLRSLERVTARLLESRECRMNVNYMTTGGINALHFAVKKDSLAIVRMLLAAGATAKRHTNSEPILHVFSFYTRSSQDDTDEMLHALLTHGANIEEKSDDGDTPVMTAVQRKNIIALRSLVSAGASLTAISSKNYNILHFAAYNPDAEMLNYIGKHNLAGVELEQRSTDDCNPVSMLHASWNRPSWRITDSYPRPSLAEMEVFITFYFDLLIPDLRRHMSTINNLLQAVKDRDVTTATEILDQLIERRVRCNQTDLVGWYRGLKGYVVDGGWDYLEDVLKDDYDETNEKIGRAAVARGKTINHPEMEEFF</sequence>
<evidence type="ECO:0000256" key="2">
    <source>
        <dbReference type="ARBA" id="ARBA00023043"/>
    </source>
</evidence>
<dbReference type="Gene3D" id="1.25.40.20">
    <property type="entry name" value="Ankyrin repeat-containing domain"/>
    <property type="match status" value="1"/>
</dbReference>
<proteinExistence type="predicted"/>
<evidence type="ECO:0008006" key="6">
    <source>
        <dbReference type="Google" id="ProtNLM"/>
    </source>
</evidence>
<evidence type="ECO:0000256" key="3">
    <source>
        <dbReference type="PROSITE-ProRule" id="PRU00023"/>
    </source>
</evidence>
<feature type="repeat" description="ANK" evidence="3">
    <location>
        <begin position="330"/>
        <end position="358"/>
    </location>
</feature>
<keyword evidence="1" id="KW-0677">Repeat</keyword>
<dbReference type="PANTHER" id="PTHR24198">
    <property type="entry name" value="ANKYRIN REPEAT AND PROTEIN KINASE DOMAIN-CONTAINING PROTEIN"/>
    <property type="match status" value="1"/>
</dbReference>
<evidence type="ECO:0000313" key="5">
    <source>
        <dbReference type="Proteomes" id="UP000537989"/>
    </source>
</evidence>
<dbReference type="PROSITE" id="PS50297">
    <property type="entry name" value="ANK_REP_REGION"/>
    <property type="match status" value="2"/>
</dbReference>
<dbReference type="SUPFAM" id="SSF48403">
    <property type="entry name" value="Ankyrin repeat"/>
    <property type="match status" value="1"/>
</dbReference>